<evidence type="ECO:0000313" key="2">
    <source>
        <dbReference type="EMBL" id="MDO3380681.1"/>
    </source>
</evidence>
<organism evidence="2 3">
    <name type="scientific">Gilvimarinus algae</name>
    <dbReference type="NCBI Taxonomy" id="3058037"/>
    <lineage>
        <taxon>Bacteria</taxon>
        <taxon>Pseudomonadati</taxon>
        <taxon>Pseudomonadota</taxon>
        <taxon>Gammaproteobacteria</taxon>
        <taxon>Cellvibrionales</taxon>
        <taxon>Cellvibrionaceae</taxon>
        <taxon>Gilvimarinus</taxon>
    </lineage>
</organism>
<dbReference type="Proteomes" id="UP001168380">
    <property type="component" value="Unassembled WGS sequence"/>
</dbReference>
<gene>
    <name evidence="2" type="ORF">QWI16_00765</name>
</gene>
<comment type="caution">
    <text evidence="2">The sequence shown here is derived from an EMBL/GenBank/DDBJ whole genome shotgun (WGS) entry which is preliminary data.</text>
</comment>
<proteinExistence type="predicted"/>
<protein>
    <submittedName>
        <fullName evidence="2">Uncharacterized protein</fullName>
    </submittedName>
</protein>
<name>A0ABT8TDD4_9GAMM</name>
<reference evidence="2" key="1">
    <citation type="submission" date="2023-07" db="EMBL/GenBank/DDBJ databases">
        <title>Gilvimarinus algae sp. nov., isolated from the surface of Kelp.</title>
        <authorList>
            <person name="Sun Y.Y."/>
            <person name="Gong Y."/>
            <person name="Du Z.J."/>
        </authorList>
    </citation>
    <scope>NUCLEOTIDE SEQUENCE</scope>
    <source>
        <strain evidence="2">SDUM040014</strain>
    </source>
</reference>
<sequence>MTMDIVISMSKVLKLCVLITLLVGVQATADCDFSDFPTMAEMKVSALMNDAQYNNRPMMVRSFSAGTSIDSVVGFYRRQWDDRYAESKFGPWQQISTLESDCFFTVQYAGAGEGAFGRLLISMVPESESNAVLGVGVIKPGDALVVSDLLTDDGPKAGRVTVITSEQSVSELVNFYRTEMAMDSWSLEQSFSEGGGSVLVFRKGVDESNIVIMPAGDASQILINETEIN</sequence>
<evidence type="ECO:0000313" key="3">
    <source>
        <dbReference type="Proteomes" id="UP001168380"/>
    </source>
</evidence>
<dbReference type="RefSeq" id="WP_302710804.1">
    <property type="nucleotide sequence ID" value="NZ_JAULRT010000031.1"/>
</dbReference>
<keyword evidence="3" id="KW-1185">Reference proteome</keyword>
<feature type="signal peptide" evidence="1">
    <location>
        <begin position="1"/>
        <end position="29"/>
    </location>
</feature>
<dbReference type="EMBL" id="JAULRT010000031">
    <property type="protein sequence ID" value="MDO3380681.1"/>
    <property type="molecule type" value="Genomic_DNA"/>
</dbReference>
<keyword evidence="1" id="KW-0732">Signal</keyword>
<feature type="chain" id="PRO_5047296209" evidence="1">
    <location>
        <begin position="30"/>
        <end position="229"/>
    </location>
</feature>
<accession>A0ABT8TDD4</accession>
<evidence type="ECO:0000256" key="1">
    <source>
        <dbReference type="SAM" id="SignalP"/>
    </source>
</evidence>